<proteinExistence type="inferred from homology"/>
<keyword evidence="3" id="KW-1185">Reference proteome</keyword>
<dbReference type="EMBL" id="JMIX01000002">
    <property type="protein sequence ID" value="KEO99123.1"/>
    <property type="molecule type" value="Genomic_DNA"/>
</dbReference>
<dbReference type="Gene3D" id="3.40.50.12370">
    <property type="match status" value="1"/>
</dbReference>
<evidence type="ECO:0000313" key="2">
    <source>
        <dbReference type="EMBL" id="KEO99123.1"/>
    </source>
</evidence>
<dbReference type="PATRIC" id="fig|39960.10.peg.2212"/>
<dbReference type="PANTHER" id="PTHR46268:SF15">
    <property type="entry name" value="UNIVERSAL STRESS PROTEIN HP_0031"/>
    <property type="match status" value="1"/>
</dbReference>
<evidence type="ECO:0000313" key="3">
    <source>
        <dbReference type="Proteomes" id="UP000027866"/>
    </source>
</evidence>
<dbReference type="AlphaFoldDB" id="A0A074N4N8"/>
<name>A0A074N4N8_9SPHN</name>
<organism evidence="2 3">
    <name type="scientific">Erythrobacter litoralis</name>
    <dbReference type="NCBI Taxonomy" id="39960"/>
    <lineage>
        <taxon>Bacteria</taxon>
        <taxon>Pseudomonadati</taxon>
        <taxon>Pseudomonadota</taxon>
        <taxon>Alphaproteobacteria</taxon>
        <taxon>Sphingomonadales</taxon>
        <taxon>Erythrobacteraceae</taxon>
        <taxon>Erythrobacter/Porphyrobacter group</taxon>
        <taxon>Erythrobacter</taxon>
    </lineage>
</organism>
<evidence type="ECO:0000256" key="1">
    <source>
        <dbReference type="ARBA" id="ARBA00008791"/>
    </source>
</evidence>
<dbReference type="CDD" id="cd00293">
    <property type="entry name" value="USP-like"/>
    <property type="match status" value="1"/>
</dbReference>
<gene>
    <name evidence="2" type="ORF">EH32_04700</name>
</gene>
<accession>A0A074N4N8</accession>
<comment type="similarity">
    <text evidence="1">Belongs to the universal stress protein A family.</text>
</comment>
<comment type="caution">
    <text evidence="2">The sequence shown here is derived from an EMBL/GenBank/DDBJ whole genome shotgun (WGS) entry which is preliminary data.</text>
</comment>
<dbReference type="PANTHER" id="PTHR46268">
    <property type="entry name" value="STRESS RESPONSE PROTEIN NHAX"/>
    <property type="match status" value="1"/>
</dbReference>
<reference evidence="2 3" key="1">
    <citation type="submission" date="2014-04" db="EMBL/GenBank/DDBJ databases">
        <title>A comprehensive comparison of genomes of Erythrobacter spp. Strains.</title>
        <authorList>
            <person name="Zheng Q."/>
        </authorList>
    </citation>
    <scope>NUCLEOTIDE SEQUENCE [LARGE SCALE GENOMIC DNA]</scope>
    <source>
        <strain evidence="2 3">DSM 8509</strain>
    </source>
</reference>
<sequence length="271" mass="29426">MKSVLLHIEGDSCMEARMQVALDIARSCDAHITCLQAVSYEVFAPGDFYGSALAAAMPKIKEAAEELRSEIEKDLENEGVSFEWRFMYGMAETRLLEQSALHDVILVGPNDVGEEGRGPSAMVGELVLKAPAPVLVVPKATKQLNVSGPVLVAWNGSSEACVALRAAVPLLRHASKVYLATVSEDSERERFDFPPTEGGKYLSRHGISSEIIEIPRGEAKISDTLFSAAQMRDCGWMVMGAYGHSRLAEMLLGGVTRRSLTDPQLPILLAH</sequence>
<protein>
    <submittedName>
        <fullName evidence="2">Universal stress protein family domain protein</fullName>
    </submittedName>
</protein>
<dbReference type="KEGG" id="elq:Ga0102493_113117"/>
<dbReference type="OrthoDB" id="9804721at2"/>
<dbReference type="Proteomes" id="UP000027866">
    <property type="component" value="Unassembled WGS sequence"/>
</dbReference>
<dbReference type="RefSeq" id="WP_034900601.1">
    <property type="nucleotide sequence ID" value="NZ_CP017057.1"/>
</dbReference>
<dbReference type="SUPFAM" id="SSF52402">
    <property type="entry name" value="Adenine nucleotide alpha hydrolases-like"/>
    <property type="match status" value="2"/>
</dbReference>